<dbReference type="InterPro" id="IPR044068">
    <property type="entry name" value="CB"/>
</dbReference>
<evidence type="ECO:0000259" key="6">
    <source>
        <dbReference type="PROSITE" id="PS51900"/>
    </source>
</evidence>
<dbReference type="GO" id="GO:0006310">
    <property type="term" value="P:DNA recombination"/>
    <property type="evidence" value="ECO:0007669"/>
    <property type="project" value="UniProtKB-KW"/>
</dbReference>
<dbReference type="Proteomes" id="UP000292704">
    <property type="component" value="Unassembled WGS sequence"/>
</dbReference>
<dbReference type="Pfam" id="PF02899">
    <property type="entry name" value="Phage_int_SAM_1"/>
    <property type="match status" value="1"/>
</dbReference>
<dbReference type="InterPro" id="IPR004107">
    <property type="entry name" value="Integrase_SAM-like_N"/>
</dbReference>
<keyword evidence="2 4" id="KW-0238">DNA-binding</keyword>
<evidence type="ECO:0000313" key="7">
    <source>
        <dbReference type="EMBL" id="RZH69260.1"/>
    </source>
</evidence>
<feature type="domain" description="Core-binding (CB)" evidence="6">
    <location>
        <begin position="9"/>
        <end position="94"/>
    </location>
</feature>
<keyword evidence="1" id="KW-0229">DNA integration</keyword>
<dbReference type="InterPro" id="IPR050090">
    <property type="entry name" value="Tyrosine_recombinase_XerCD"/>
</dbReference>
<sequence length="339" mass="40068">MVRDRLEPISPQEAQTLYLQDKKREAAPSTVQSQEYRLNHFVRWCGKEGIENLNELTGREIQRYRNWRREDGDLSPASEKTQMDTLRVFIKYLESIEGVPRDLHQSVQSPTLSDEDRSRDVFIDSDTAEEILDYLNRFDYAQRHHVTFMLMWRCSLRISAVQSLDVSDYNREDQYLTIEHRPDQGTRLKKGQKGERVVGLKDDTCQVLDDWLEHHRADVTDEYGREPMVTTTQGRMHKTTLRNVIYNLTRPCKYDECPHEDVDPDECRATGYDYAYECPSSVSPHAIRRSAITHWLNRDWPTRAVADRANVSPKVLERHYDARNQEEKMEQRREFLDNI</sequence>
<evidence type="ECO:0000313" key="8">
    <source>
        <dbReference type="Proteomes" id="UP000292704"/>
    </source>
</evidence>
<dbReference type="Gene3D" id="1.10.443.10">
    <property type="entry name" value="Intergrase catalytic core"/>
    <property type="match status" value="1"/>
</dbReference>
<dbReference type="SUPFAM" id="SSF56349">
    <property type="entry name" value="DNA breaking-rejoining enzymes"/>
    <property type="match status" value="1"/>
</dbReference>
<evidence type="ECO:0000256" key="2">
    <source>
        <dbReference type="ARBA" id="ARBA00023125"/>
    </source>
</evidence>
<dbReference type="InterPro" id="IPR002104">
    <property type="entry name" value="Integrase_catalytic"/>
</dbReference>
<accession>A0A482Y317</accession>
<evidence type="ECO:0000256" key="1">
    <source>
        <dbReference type="ARBA" id="ARBA00022908"/>
    </source>
</evidence>
<dbReference type="InterPro" id="IPR013762">
    <property type="entry name" value="Integrase-like_cat_sf"/>
</dbReference>
<dbReference type="Pfam" id="PF00589">
    <property type="entry name" value="Phage_integrase"/>
    <property type="match status" value="1"/>
</dbReference>
<dbReference type="PROSITE" id="PS51900">
    <property type="entry name" value="CB"/>
    <property type="match status" value="1"/>
</dbReference>
<gene>
    <name evidence="7" type="ORF">ELS17_07440</name>
</gene>
<dbReference type="Gene3D" id="1.10.150.130">
    <property type="match status" value="1"/>
</dbReference>
<dbReference type="PROSITE" id="PS51898">
    <property type="entry name" value="TYR_RECOMBINASE"/>
    <property type="match status" value="1"/>
</dbReference>
<dbReference type="AlphaFoldDB" id="A0A482Y317"/>
<dbReference type="OrthoDB" id="198497at2157"/>
<evidence type="ECO:0000256" key="4">
    <source>
        <dbReference type="PROSITE-ProRule" id="PRU01248"/>
    </source>
</evidence>
<keyword evidence="3" id="KW-0233">DNA recombination</keyword>
<evidence type="ECO:0000259" key="5">
    <source>
        <dbReference type="PROSITE" id="PS51898"/>
    </source>
</evidence>
<protein>
    <submittedName>
        <fullName evidence="7">Site-specific integrase</fullName>
    </submittedName>
</protein>
<proteinExistence type="predicted"/>
<comment type="caution">
    <text evidence="7">The sequence shown here is derived from an EMBL/GenBank/DDBJ whole genome shotgun (WGS) entry which is preliminary data.</text>
</comment>
<dbReference type="GO" id="GO:0003677">
    <property type="term" value="F:DNA binding"/>
    <property type="evidence" value="ECO:0007669"/>
    <property type="project" value="UniProtKB-UniRule"/>
</dbReference>
<name>A0A482Y317_9EURY</name>
<dbReference type="GO" id="GO:0015074">
    <property type="term" value="P:DNA integration"/>
    <property type="evidence" value="ECO:0007669"/>
    <property type="project" value="UniProtKB-KW"/>
</dbReference>
<reference evidence="7 8" key="1">
    <citation type="submission" date="2019-02" db="EMBL/GenBank/DDBJ databases">
        <title>Genome analysis provides insights into bioremediation potentialities and Haloocin production by Natrinema altunense strain 4.1R isolated from Chott Douz in Tunisian desert.</title>
        <authorList>
            <person name="Najjari A."/>
            <person name="Youssef N."/>
            <person name="Ben Dhia O."/>
            <person name="Ferjani R."/>
            <person name="El Hidri D."/>
            <person name="Ouzari H.I."/>
            <person name="Cherif A."/>
        </authorList>
    </citation>
    <scope>NUCLEOTIDE SEQUENCE [LARGE SCALE GENOMIC DNA]</scope>
    <source>
        <strain evidence="7 8">4.1R</strain>
    </source>
</reference>
<dbReference type="InterPro" id="IPR011010">
    <property type="entry name" value="DNA_brk_join_enz"/>
</dbReference>
<dbReference type="PANTHER" id="PTHR30349:SF41">
    <property type="entry name" value="INTEGRASE_RECOMBINASE PROTEIN MJ0367-RELATED"/>
    <property type="match status" value="1"/>
</dbReference>
<evidence type="ECO:0000256" key="3">
    <source>
        <dbReference type="ARBA" id="ARBA00023172"/>
    </source>
</evidence>
<dbReference type="EMBL" id="SHMR01000001">
    <property type="protein sequence ID" value="RZH69260.1"/>
    <property type="molecule type" value="Genomic_DNA"/>
</dbReference>
<dbReference type="PANTHER" id="PTHR30349">
    <property type="entry name" value="PHAGE INTEGRASE-RELATED"/>
    <property type="match status" value="1"/>
</dbReference>
<feature type="domain" description="Tyr recombinase" evidence="5">
    <location>
        <begin position="118"/>
        <end position="333"/>
    </location>
</feature>
<organism evidence="7 8">
    <name type="scientific">Natrinema altunense</name>
    <dbReference type="NCBI Taxonomy" id="222984"/>
    <lineage>
        <taxon>Archaea</taxon>
        <taxon>Methanobacteriati</taxon>
        <taxon>Methanobacteriota</taxon>
        <taxon>Stenosarchaea group</taxon>
        <taxon>Halobacteria</taxon>
        <taxon>Halobacteriales</taxon>
        <taxon>Natrialbaceae</taxon>
        <taxon>Natrinema</taxon>
    </lineage>
</organism>
<dbReference type="CDD" id="cd00397">
    <property type="entry name" value="DNA_BRE_C"/>
    <property type="match status" value="1"/>
</dbReference>
<dbReference type="InterPro" id="IPR010998">
    <property type="entry name" value="Integrase_recombinase_N"/>
</dbReference>